<dbReference type="InParanoid" id="F0XH29"/>
<evidence type="ECO:0000313" key="3">
    <source>
        <dbReference type="Proteomes" id="UP000007796"/>
    </source>
</evidence>
<sequence>MPALNVNSHGIPAVETFYIYLQQLLDHAEAVKPTTEIEPAISKSDLDGVYEQIEIILDFPQNDPKTRKNAIVETATRDVFGGLIAARSIDSPGFVRVWNLFDILSILADDGHCDPALLFWLIEELLDSQTIAGCRKVFDYLESRRERITTNSFNSKKLVILRSCNDLLRRLSRAEDTPFCGRVFIFLFQVFPLGDKSSVNLRGEYHIENVTTYDVDAAKETEGGDKMDVDGAMDGSKPATDPKNIDFEVLYPVFWSLQTSFSQPKTLFEPAQFAQFKSGLEASLAAFQKINNERRPHSTRHTDDVRRGTKRKRDKEDELADTYNPKYLTSRDLFQLETSDLTFRRHFLLQALIIVEFLLSLSPSAKKKLATASTPNKSVTYSDHVLSEEDTVWVTKMKHHITEHIRNSDDDGAYFFRMVDTILARDKNWVRWKVESCQSIERPGVSAEEFVSAKDGAQKAFARHRRRNNMSMGSFSLDFLNDDEDEADALEKLKQPKRFALPEIDQSKMLAEERKASKTWRALRIARQCKLAVFDKIDDDKNISVVYADDTEEDAGDGIAGGEAASAEGEPVNKDSLPEDTRPLVLVSLADASAESLSKLLLERNPGVFGVVRLFRGWVGFIMYGTQKALVDAVKDTGKVPTGFDALRSVESLEEQLKESGQSESDEGAKTILEKLSGGSDASGLFDKVLTDDGPESTVKVLESYIYGLEEELQDNDGKASSDDAAATAAAEVAETVNGESTEGKDEDATMVDADQPPAPASEENGSKEGAK</sequence>
<feature type="compositionally biased region" description="Low complexity" evidence="1">
    <location>
        <begin position="723"/>
        <end position="737"/>
    </location>
</feature>
<feature type="region of interest" description="Disordered" evidence="1">
    <location>
        <begin position="554"/>
        <end position="578"/>
    </location>
</feature>
<dbReference type="Pfam" id="PF11957">
    <property type="entry name" value="efThoc1"/>
    <property type="match status" value="1"/>
</dbReference>
<dbReference type="AlphaFoldDB" id="F0XH29"/>
<evidence type="ECO:0000313" key="2">
    <source>
        <dbReference type="EMBL" id="EFX02685.1"/>
    </source>
</evidence>
<accession>F0XH29</accession>
<dbReference type="RefSeq" id="XP_014172167.1">
    <property type="nucleotide sequence ID" value="XM_014316692.1"/>
</dbReference>
<dbReference type="GeneID" id="25975623"/>
<keyword evidence="3" id="KW-1185">Reference proteome</keyword>
<dbReference type="PANTHER" id="PTHR13265:SF0">
    <property type="entry name" value="HPR1"/>
    <property type="match status" value="1"/>
</dbReference>
<name>F0XH29_GROCL</name>
<gene>
    <name evidence="2" type="ORF">CMQ_2614</name>
</gene>
<feature type="region of interest" description="Disordered" evidence="1">
    <location>
        <begin position="291"/>
        <end position="318"/>
    </location>
</feature>
<dbReference type="PANTHER" id="PTHR13265">
    <property type="entry name" value="THO COMPLEX SUBUNIT 1"/>
    <property type="match status" value="1"/>
</dbReference>
<dbReference type="OrthoDB" id="10257415at2759"/>
<evidence type="ECO:0000256" key="1">
    <source>
        <dbReference type="SAM" id="MobiDB-lite"/>
    </source>
</evidence>
<dbReference type="Proteomes" id="UP000007796">
    <property type="component" value="Unassembled WGS sequence"/>
</dbReference>
<dbReference type="HOGENOM" id="CLU_017925_0_0_1"/>
<proteinExistence type="predicted"/>
<dbReference type="GO" id="GO:0006406">
    <property type="term" value="P:mRNA export from nucleus"/>
    <property type="evidence" value="ECO:0007669"/>
    <property type="project" value="TreeGrafter"/>
</dbReference>
<feature type="region of interest" description="Disordered" evidence="1">
    <location>
        <begin position="713"/>
        <end position="772"/>
    </location>
</feature>
<dbReference type="EMBL" id="GL629769">
    <property type="protein sequence ID" value="EFX02685.1"/>
    <property type="molecule type" value="Genomic_DNA"/>
</dbReference>
<reference evidence="2 3" key="1">
    <citation type="journal article" date="2011" name="Proc. Natl. Acad. Sci. U.S.A.">
        <title>Genome and transcriptome analyses of the mountain pine beetle-fungal symbiont Grosmannia clavigera, a lodgepole pine pathogen.</title>
        <authorList>
            <person name="DiGuistini S."/>
            <person name="Wang Y."/>
            <person name="Liao N.Y."/>
            <person name="Taylor G."/>
            <person name="Tanguay P."/>
            <person name="Feau N."/>
            <person name="Henrissat B."/>
            <person name="Chan S.K."/>
            <person name="Hesse-Orce U."/>
            <person name="Alamouti S.M."/>
            <person name="Tsui C.K.M."/>
            <person name="Docking R.T."/>
            <person name="Levasseur A."/>
            <person name="Haridas S."/>
            <person name="Robertson G."/>
            <person name="Birol I."/>
            <person name="Holt R.A."/>
            <person name="Marra M.A."/>
            <person name="Hamelin R.C."/>
            <person name="Hirst M."/>
            <person name="Jones S.J.M."/>
            <person name="Bohlmann J."/>
            <person name="Breuil C."/>
        </authorList>
    </citation>
    <scope>NUCLEOTIDE SEQUENCE [LARGE SCALE GENOMIC DNA]</scope>
    <source>
        <strain evidence="3">kw1407 / UAMH 11150</strain>
    </source>
</reference>
<dbReference type="GO" id="GO:0000445">
    <property type="term" value="C:THO complex part of transcription export complex"/>
    <property type="evidence" value="ECO:0007669"/>
    <property type="project" value="TreeGrafter"/>
</dbReference>
<dbReference type="InterPro" id="IPR021861">
    <property type="entry name" value="THO_THOC1"/>
</dbReference>
<protein>
    <submittedName>
        <fullName evidence="2">Tho complex subunit</fullName>
    </submittedName>
</protein>
<feature type="compositionally biased region" description="Basic and acidic residues" evidence="1">
    <location>
        <begin position="291"/>
        <end position="307"/>
    </location>
</feature>
<dbReference type="STRING" id="655863.F0XH29"/>
<dbReference type="eggNOG" id="KOG2491">
    <property type="taxonomic scope" value="Eukaryota"/>
</dbReference>
<organism evidence="3">
    <name type="scientific">Grosmannia clavigera (strain kw1407 / UAMH 11150)</name>
    <name type="common">Blue stain fungus</name>
    <name type="synonym">Graphiocladiella clavigera</name>
    <dbReference type="NCBI Taxonomy" id="655863"/>
    <lineage>
        <taxon>Eukaryota</taxon>
        <taxon>Fungi</taxon>
        <taxon>Dikarya</taxon>
        <taxon>Ascomycota</taxon>
        <taxon>Pezizomycotina</taxon>
        <taxon>Sordariomycetes</taxon>
        <taxon>Sordariomycetidae</taxon>
        <taxon>Ophiostomatales</taxon>
        <taxon>Ophiostomataceae</taxon>
        <taxon>Leptographium</taxon>
    </lineage>
</organism>